<keyword evidence="2" id="KW-1003">Cell membrane</keyword>
<keyword evidence="9" id="KW-1185">Reference proteome</keyword>
<dbReference type="GO" id="GO:0005886">
    <property type="term" value="C:plasma membrane"/>
    <property type="evidence" value="ECO:0007669"/>
    <property type="project" value="UniProtKB-SubCell"/>
</dbReference>
<dbReference type="RefSeq" id="WP_089650889.1">
    <property type="nucleotide sequence ID" value="NZ_FNIZ01000002.1"/>
</dbReference>
<keyword evidence="3 6" id="KW-0812">Transmembrane</keyword>
<evidence type="ECO:0000256" key="3">
    <source>
        <dbReference type="ARBA" id="ARBA00022692"/>
    </source>
</evidence>
<dbReference type="PANTHER" id="PTHR36115">
    <property type="entry name" value="PROLINE-RICH ANTIGEN HOMOLOG-RELATED"/>
    <property type="match status" value="1"/>
</dbReference>
<feature type="transmembrane region" description="Helical" evidence="6">
    <location>
        <begin position="42"/>
        <end position="64"/>
    </location>
</feature>
<evidence type="ECO:0000256" key="6">
    <source>
        <dbReference type="SAM" id="Phobius"/>
    </source>
</evidence>
<evidence type="ECO:0000259" key="7">
    <source>
        <dbReference type="Pfam" id="PF06271"/>
    </source>
</evidence>
<dbReference type="STRING" id="240303.SAMN05421677_102106"/>
<proteinExistence type="predicted"/>
<dbReference type="InterPro" id="IPR010432">
    <property type="entry name" value="RDD"/>
</dbReference>
<evidence type="ECO:0000256" key="5">
    <source>
        <dbReference type="ARBA" id="ARBA00023136"/>
    </source>
</evidence>
<gene>
    <name evidence="8" type="ORF">SAMN05421677_102106</name>
</gene>
<dbReference type="PANTHER" id="PTHR36115:SF9">
    <property type="entry name" value="LMO1584 PROTEIN"/>
    <property type="match status" value="1"/>
</dbReference>
<evidence type="ECO:0000256" key="1">
    <source>
        <dbReference type="ARBA" id="ARBA00004651"/>
    </source>
</evidence>
<dbReference type="AlphaFoldDB" id="A0A1H0FT87"/>
<organism evidence="8 9">
    <name type="scientific">Halobacillus aidingensis</name>
    <dbReference type="NCBI Taxonomy" id="240303"/>
    <lineage>
        <taxon>Bacteria</taxon>
        <taxon>Bacillati</taxon>
        <taxon>Bacillota</taxon>
        <taxon>Bacilli</taxon>
        <taxon>Bacillales</taxon>
        <taxon>Bacillaceae</taxon>
        <taxon>Halobacillus</taxon>
    </lineage>
</organism>
<dbReference type="OrthoDB" id="1787043at2"/>
<dbReference type="Pfam" id="PF06271">
    <property type="entry name" value="RDD"/>
    <property type="match status" value="1"/>
</dbReference>
<evidence type="ECO:0000256" key="4">
    <source>
        <dbReference type="ARBA" id="ARBA00022989"/>
    </source>
</evidence>
<protein>
    <submittedName>
        <fullName evidence="8">Uncharacterized membrane protein YckC, RDD family</fullName>
    </submittedName>
</protein>
<keyword evidence="5 6" id="KW-0472">Membrane</keyword>
<evidence type="ECO:0000256" key="2">
    <source>
        <dbReference type="ARBA" id="ARBA00022475"/>
    </source>
</evidence>
<keyword evidence="4 6" id="KW-1133">Transmembrane helix</keyword>
<sequence length="141" mass="15603">MNIQNPAGLWVRVFARVIDGILITVTLGILFYLFYGDFFYQGLTWVDIVGIAYVVGLPVLWSGYTLGKRAADNRIVRVDASKNVHIGTMLLREVVGGMIYSFTFGIALVVSAVMVGARKDKRAIHDFLAGTYVTENKPEQA</sequence>
<feature type="transmembrane region" description="Helical" evidence="6">
    <location>
        <begin position="13"/>
        <end position="35"/>
    </location>
</feature>
<evidence type="ECO:0000313" key="9">
    <source>
        <dbReference type="Proteomes" id="UP000198860"/>
    </source>
</evidence>
<feature type="transmembrane region" description="Helical" evidence="6">
    <location>
        <begin position="98"/>
        <end position="117"/>
    </location>
</feature>
<evidence type="ECO:0000313" key="8">
    <source>
        <dbReference type="EMBL" id="SDN97857.1"/>
    </source>
</evidence>
<name>A0A1H0FT87_HALAD</name>
<comment type="subcellular location">
    <subcellularLocation>
        <location evidence="1">Cell membrane</location>
        <topology evidence="1">Multi-pass membrane protein</topology>
    </subcellularLocation>
</comment>
<reference evidence="9" key="1">
    <citation type="submission" date="2016-10" db="EMBL/GenBank/DDBJ databases">
        <authorList>
            <person name="Varghese N."/>
            <person name="Submissions S."/>
        </authorList>
    </citation>
    <scope>NUCLEOTIDE SEQUENCE [LARGE SCALE GENOMIC DNA]</scope>
    <source>
        <strain evidence="9">CGMCC 1.3703</strain>
    </source>
</reference>
<dbReference type="InterPro" id="IPR051791">
    <property type="entry name" value="Pra-immunoreactive"/>
</dbReference>
<dbReference type="EMBL" id="FNIZ01000002">
    <property type="protein sequence ID" value="SDN97857.1"/>
    <property type="molecule type" value="Genomic_DNA"/>
</dbReference>
<feature type="domain" description="RDD" evidence="7">
    <location>
        <begin position="6"/>
        <end position="130"/>
    </location>
</feature>
<dbReference type="Proteomes" id="UP000198860">
    <property type="component" value="Unassembled WGS sequence"/>
</dbReference>
<accession>A0A1H0FT87</accession>